<dbReference type="GO" id="GO:0006412">
    <property type="term" value="P:translation"/>
    <property type="evidence" value="ECO:0007669"/>
    <property type="project" value="UniProtKB-UniRule"/>
</dbReference>
<dbReference type="InterPro" id="IPR047865">
    <property type="entry name" value="Ribosomal_uL10_bac_type"/>
</dbReference>
<dbReference type="AlphaFoldDB" id="A0A483BCU2"/>
<evidence type="ECO:0000256" key="5">
    <source>
        <dbReference type="ARBA" id="ARBA00035202"/>
    </source>
</evidence>
<evidence type="ECO:0000256" key="3">
    <source>
        <dbReference type="ARBA" id="ARBA00023274"/>
    </source>
</evidence>
<dbReference type="RefSeq" id="WP_071437653.1">
    <property type="nucleotide sequence ID" value="NZ_MLOK01000047.1"/>
</dbReference>
<name>A0A483BCU2_OENOE</name>
<dbReference type="GO" id="GO:0070180">
    <property type="term" value="F:large ribosomal subunit rRNA binding"/>
    <property type="evidence" value="ECO:0007669"/>
    <property type="project" value="UniProtKB-UniRule"/>
</dbReference>
<dbReference type="EMBL" id="MLOK01000047">
    <property type="protein sequence ID" value="OIM20834.1"/>
    <property type="molecule type" value="Genomic_DNA"/>
</dbReference>
<reference evidence="8 9" key="1">
    <citation type="journal article" date="2016" name="BMC Genomics">
        <title>Consensus pan-genome assembly of the specialised wine bacterium Oenococcus oeni.</title>
        <authorList>
            <person name="Sternes P.R."/>
            <person name="Borneman A.R."/>
        </authorList>
    </citation>
    <scope>NUCLEOTIDE SEQUENCE [LARGE SCALE GENOMIC DNA]</scope>
    <source>
        <strain evidence="8 9">AWRIB661</strain>
    </source>
</reference>
<accession>A0A483BCU2</accession>
<dbReference type="GO" id="GO:0005840">
    <property type="term" value="C:ribosome"/>
    <property type="evidence" value="ECO:0007669"/>
    <property type="project" value="UniProtKB-KW"/>
</dbReference>
<dbReference type="Pfam" id="PF00466">
    <property type="entry name" value="Ribosomal_L10"/>
    <property type="match status" value="1"/>
</dbReference>
<keyword evidence="6" id="KW-0694">RNA-binding</keyword>
<comment type="caution">
    <text evidence="8">The sequence shown here is derived from an EMBL/GenBank/DDBJ whole genome shotgun (WGS) entry which is preliminary data.</text>
</comment>
<feature type="compositionally biased region" description="Basic and acidic residues" evidence="7">
    <location>
        <begin position="177"/>
        <end position="188"/>
    </location>
</feature>
<dbReference type="CDD" id="cd05797">
    <property type="entry name" value="Ribosomal_L10"/>
    <property type="match status" value="1"/>
</dbReference>
<dbReference type="Gene3D" id="3.30.70.1730">
    <property type="match status" value="1"/>
</dbReference>
<dbReference type="SUPFAM" id="SSF160369">
    <property type="entry name" value="Ribosomal protein L10-like"/>
    <property type="match status" value="1"/>
</dbReference>
<protein>
    <recommendedName>
        <fullName evidence="5 6">Large ribosomal subunit protein uL10</fullName>
    </recommendedName>
</protein>
<evidence type="ECO:0000313" key="8">
    <source>
        <dbReference type="EMBL" id="OIM20834.1"/>
    </source>
</evidence>
<gene>
    <name evidence="6" type="primary">rplJ</name>
    <name evidence="8" type="ORF">ATX59_06950</name>
</gene>
<evidence type="ECO:0000256" key="6">
    <source>
        <dbReference type="HAMAP-Rule" id="MF_00362"/>
    </source>
</evidence>
<keyword evidence="3 6" id="KW-0687">Ribonucleoprotein</keyword>
<organism evidence="8 9">
    <name type="scientific">Oenococcus oeni</name>
    <name type="common">Leuconostoc oenos</name>
    <dbReference type="NCBI Taxonomy" id="1247"/>
    <lineage>
        <taxon>Bacteria</taxon>
        <taxon>Bacillati</taxon>
        <taxon>Bacillota</taxon>
        <taxon>Bacilli</taxon>
        <taxon>Lactobacillales</taxon>
        <taxon>Lactobacillaceae</taxon>
        <taxon>Oenococcus</taxon>
    </lineage>
</organism>
<dbReference type="NCBIfam" id="NF000955">
    <property type="entry name" value="PRK00099.1-1"/>
    <property type="match status" value="1"/>
</dbReference>
<dbReference type="Proteomes" id="UP000181728">
    <property type="component" value="Unassembled WGS sequence"/>
</dbReference>
<evidence type="ECO:0000256" key="2">
    <source>
        <dbReference type="ARBA" id="ARBA00022980"/>
    </source>
</evidence>
<feature type="region of interest" description="Disordered" evidence="7">
    <location>
        <begin position="162"/>
        <end position="197"/>
    </location>
</feature>
<comment type="function">
    <text evidence="6">Forms part of the ribosomal stalk, playing a central role in the interaction of the ribosome with GTP-bound translation factors.</text>
</comment>
<evidence type="ECO:0000256" key="7">
    <source>
        <dbReference type="SAM" id="MobiDB-lite"/>
    </source>
</evidence>
<dbReference type="InterPro" id="IPR022973">
    <property type="entry name" value="Ribosomal_uL10_bac"/>
</dbReference>
<dbReference type="GO" id="GO:1990904">
    <property type="term" value="C:ribonucleoprotein complex"/>
    <property type="evidence" value="ECO:0007669"/>
    <property type="project" value="UniProtKB-KW"/>
</dbReference>
<keyword evidence="6" id="KW-0699">rRNA-binding</keyword>
<dbReference type="InterPro" id="IPR001790">
    <property type="entry name" value="Ribosomal_uL10"/>
</dbReference>
<sequence>MSEKTIAVKAQKVDEVADMFSNSVSAVVADVRGLTVAQADDLRAQLRDEGVSLKVIKNKILTRAAEKAGYQELNDLFKGPSAIAFSKEDVVAPARILKKFSGTADALELKGGVIDRKVADLDTINRYAALPSKETLLQQLLAEFQSPLRSFMYAVKAVAEKREADGETAETPAQKTASDDSKSTKAEASDASTTENK</sequence>
<proteinExistence type="inferred from homology"/>
<evidence type="ECO:0000313" key="9">
    <source>
        <dbReference type="Proteomes" id="UP000181728"/>
    </source>
</evidence>
<keyword evidence="2 6" id="KW-0689">Ribosomal protein</keyword>
<evidence type="ECO:0000256" key="1">
    <source>
        <dbReference type="ARBA" id="ARBA00008889"/>
    </source>
</evidence>
<dbReference type="PANTHER" id="PTHR11560">
    <property type="entry name" value="39S RIBOSOMAL PROTEIN L10, MITOCHONDRIAL"/>
    <property type="match status" value="1"/>
</dbReference>
<comment type="subunit">
    <text evidence="4 6">Part of the ribosomal stalk of the 50S ribosomal subunit. The N-terminus interacts with L11 and the large rRNA to form the base of the stalk. The C-terminus forms an elongated spine to which L12 dimers bind in a sequential fashion forming a multimeric L10(L12)X complex.</text>
</comment>
<dbReference type="InterPro" id="IPR043141">
    <property type="entry name" value="Ribosomal_uL10-like_sf"/>
</dbReference>
<evidence type="ECO:0000256" key="4">
    <source>
        <dbReference type="ARBA" id="ARBA00026025"/>
    </source>
</evidence>
<comment type="similarity">
    <text evidence="1 6">Belongs to the universal ribosomal protein uL10 family.</text>
</comment>
<dbReference type="HAMAP" id="MF_00362">
    <property type="entry name" value="Ribosomal_uL10"/>
    <property type="match status" value="1"/>
</dbReference>